<comment type="caution">
    <text evidence="2">The sequence shown here is derived from an EMBL/GenBank/DDBJ whole genome shotgun (WGS) entry which is preliminary data.</text>
</comment>
<evidence type="ECO:0000313" key="2">
    <source>
        <dbReference type="EMBL" id="KKK49902.1"/>
    </source>
</evidence>
<proteinExistence type="predicted"/>
<feature type="non-terminal residue" evidence="2">
    <location>
        <position position="1"/>
    </location>
</feature>
<organism evidence="2">
    <name type="scientific">marine sediment metagenome</name>
    <dbReference type="NCBI Taxonomy" id="412755"/>
    <lineage>
        <taxon>unclassified sequences</taxon>
        <taxon>metagenomes</taxon>
        <taxon>ecological metagenomes</taxon>
    </lineage>
</organism>
<gene>
    <name evidence="2" type="ORF">LCGC14_3130360</name>
</gene>
<dbReference type="InterPro" id="IPR036873">
    <property type="entry name" value="Rhodanese-like_dom_sf"/>
</dbReference>
<accession>A0A0F8VZU2</accession>
<evidence type="ECO:0000259" key="1">
    <source>
        <dbReference type="PROSITE" id="PS50206"/>
    </source>
</evidence>
<feature type="domain" description="Rhodanese" evidence="1">
    <location>
        <begin position="1"/>
        <end position="41"/>
    </location>
</feature>
<protein>
    <recommendedName>
        <fullName evidence="1">Rhodanese domain-containing protein</fullName>
    </recommendedName>
</protein>
<dbReference type="EMBL" id="LAZR01068299">
    <property type="protein sequence ID" value="KKK49902.1"/>
    <property type="molecule type" value="Genomic_DNA"/>
</dbReference>
<dbReference type="Gene3D" id="3.40.250.10">
    <property type="entry name" value="Rhodanese-like domain"/>
    <property type="match status" value="1"/>
</dbReference>
<dbReference type="AlphaFoldDB" id="A0A0F8VZU2"/>
<reference evidence="2" key="1">
    <citation type="journal article" date="2015" name="Nature">
        <title>Complex archaea that bridge the gap between prokaryotes and eukaryotes.</title>
        <authorList>
            <person name="Spang A."/>
            <person name="Saw J.H."/>
            <person name="Jorgensen S.L."/>
            <person name="Zaremba-Niedzwiedzka K."/>
            <person name="Martijn J."/>
            <person name="Lind A.E."/>
            <person name="van Eijk R."/>
            <person name="Schleper C."/>
            <person name="Guy L."/>
            <person name="Ettema T.J."/>
        </authorList>
    </citation>
    <scope>NUCLEOTIDE SEQUENCE</scope>
</reference>
<dbReference type="InterPro" id="IPR001763">
    <property type="entry name" value="Rhodanese-like_dom"/>
</dbReference>
<dbReference type="PROSITE" id="PS50206">
    <property type="entry name" value="RHODANESE_3"/>
    <property type="match status" value="1"/>
</dbReference>
<dbReference type="SUPFAM" id="SSF52821">
    <property type="entry name" value="Rhodanese/Cell cycle control phosphatase"/>
    <property type="match status" value="1"/>
</dbReference>
<sequence length="44" mass="4560">CGSGITACIILMAAVIAGYKNNVLYDGSWADWGSDLSLPVATLE</sequence>
<name>A0A0F8VZU2_9ZZZZ</name>